<sequence>MKVAINSYWDKIQNERLEQCRAEHAQQADEDARVREAQQQAERVRREEEERQFAAVQTAAKMKELLGTTSPSTSIDKDKGKKVIEMAEGRRISASVNMSRPGESILKKIEQGEYSIPLWHLTREGTDHAQRARERGKSKVAIKDGE</sequence>
<dbReference type="Proteomes" id="UP000836404">
    <property type="component" value="Unassembled WGS sequence"/>
</dbReference>
<proteinExistence type="predicted"/>
<dbReference type="AlphaFoldDB" id="A0A9N8LLC5"/>
<feature type="non-terminal residue" evidence="2">
    <location>
        <position position="146"/>
    </location>
</feature>
<feature type="region of interest" description="Disordered" evidence="1">
    <location>
        <begin position="22"/>
        <end position="51"/>
    </location>
</feature>
<name>A0A9N8LLC5_9BASI</name>
<reference evidence="2 3" key="1">
    <citation type="submission" date="2020-10" db="EMBL/GenBank/DDBJ databases">
        <authorList>
            <person name="Sedaghatjoo S."/>
        </authorList>
    </citation>
    <scope>NUCLEOTIDE SEQUENCE [LARGE SCALE GENOMIC DNA]</scope>
    <source>
        <strain evidence="2 3">LLFL</strain>
    </source>
</reference>
<evidence type="ECO:0000256" key="1">
    <source>
        <dbReference type="SAM" id="MobiDB-lite"/>
    </source>
</evidence>
<evidence type="ECO:0000313" key="3">
    <source>
        <dbReference type="Proteomes" id="UP000836404"/>
    </source>
</evidence>
<protein>
    <submittedName>
        <fullName evidence="2">Uncharacterized protein</fullName>
    </submittedName>
</protein>
<keyword evidence="3" id="KW-1185">Reference proteome</keyword>
<comment type="caution">
    <text evidence="2">The sequence shown here is derived from an EMBL/GenBank/DDBJ whole genome shotgun (WGS) entry which is preliminary data.</text>
</comment>
<feature type="region of interest" description="Disordered" evidence="1">
    <location>
        <begin position="125"/>
        <end position="146"/>
    </location>
</feature>
<organism evidence="2 3">
    <name type="scientific">Tilletia laevis</name>
    <dbReference type="NCBI Taxonomy" id="157183"/>
    <lineage>
        <taxon>Eukaryota</taxon>
        <taxon>Fungi</taxon>
        <taxon>Dikarya</taxon>
        <taxon>Basidiomycota</taxon>
        <taxon>Ustilaginomycotina</taxon>
        <taxon>Exobasidiomycetes</taxon>
        <taxon>Tilletiales</taxon>
        <taxon>Tilletiaceae</taxon>
        <taxon>Tilletia</taxon>
    </lineage>
</organism>
<dbReference type="EMBL" id="CAJHJF010002264">
    <property type="protein sequence ID" value="CAD6924755.1"/>
    <property type="molecule type" value="Genomic_DNA"/>
</dbReference>
<evidence type="ECO:0000313" key="2">
    <source>
        <dbReference type="EMBL" id="CAD6924755.1"/>
    </source>
</evidence>
<gene>
    <name evidence="2" type="ORF">JKILLFL_G7484</name>
</gene>
<accession>A0A9N8LLC5</accession>